<sequence length="197" mass="22396">MKEKRKEISVDIRNLIIKLKQQNKSYNEIVKITKIKRSTVQSIVKKFETTGTVLNKSRSGRPRVLNDHDIRMLIKNVNKNPTKSAPELAAELAFSVNKTVHPEIDLNFWEHVLFTDESKFNIFRSDRKGKVWRKANEELKTENLIPTVKYGGGGVMVWGSMAASGVGELVFIEENMNASVACLVLENRASPTYIFCL</sequence>
<evidence type="ECO:0000313" key="3">
    <source>
        <dbReference type="EMBL" id="CAH2090926.1"/>
    </source>
</evidence>
<dbReference type="PANTHER" id="PTHR23022:SF135">
    <property type="entry name" value="SI:DKEY-77F5.3"/>
    <property type="match status" value="1"/>
</dbReference>
<dbReference type="PANTHER" id="PTHR23022">
    <property type="entry name" value="TRANSPOSABLE ELEMENT-RELATED"/>
    <property type="match status" value="1"/>
</dbReference>
<dbReference type="GO" id="GO:0003676">
    <property type="term" value="F:nucleic acid binding"/>
    <property type="evidence" value="ECO:0007669"/>
    <property type="project" value="InterPro"/>
</dbReference>
<name>A0AAU9TVP0_EUPED</name>
<protein>
    <recommendedName>
        <fullName evidence="2">Sleeping Beauty transposase HTH domain-containing protein</fullName>
    </recommendedName>
</protein>
<dbReference type="Pfam" id="PF25787">
    <property type="entry name" value="HTH_SB"/>
    <property type="match status" value="1"/>
</dbReference>
<dbReference type="AlphaFoldDB" id="A0AAU9TVP0"/>
<dbReference type="InterPro" id="IPR009057">
    <property type="entry name" value="Homeodomain-like_sf"/>
</dbReference>
<dbReference type="Gene3D" id="1.10.10.10">
    <property type="entry name" value="Winged helix-like DNA-binding domain superfamily/Winged helix DNA-binding domain"/>
    <property type="match status" value="1"/>
</dbReference>
<organism evidence="3 4">
    <name type="scientific">Euphydryas editha</name>
    <name type="common">Edith's checkerspot</name>
    <dbReference type="NCBI Taxonomy" id="104508"/>
    <lineage>
        <taxon>Eukaryota</taxon>
        <taxon>Metazoa</taxon>
        <taxon>Ecdysozoa</taxon>
        <taxon>Arthropoda</taxon>
        <taxon>Hexapoda</taxon>
        <taxon>Insecta</taxon>
        <taxon>Pterygota</taxon>
        <taxon>Neoptera</taxon>
        <taxon>Endopterygota</taxon>
        <taxon>Lepidoptera</taxon>
        <taxon>Glossata</taxon>
        <taxon>Ditrysia</taxon>
        <taxon>Papilionoidea</taxon>
        <taxon>Nymphalidae</taxon>
        <taxon>Nymphalinae</taxon>
        <taxon>Euphydryas</taxon>
    </lineage>
</organism>
<reference evidence="3" key="1">
    <citation type="submission" date="2022-03" db="EMBL/GenBank/DDBJ databases">
        <authorList>
            <person name="Tunstrom K."/>
        </authorList>
    </citation>
    <scope>NUCLEOTIDE SEQUENCE</scope>
</reference>
<feature type="domain" description="Sleeping Beauty transposase HTH" evidence="2">
    <location>
        <begin position="4"/>
        <end position="53"/>
    </location>
</feature>
<evidence type="ECO:0000313" key="4">
    <source>
        <dbReference type="Proteomes" id="UP001153954"/>
    </source>
</evidence>
<proteinExistence type="predicted"/>
<dbReference type="InterPro" id="IPR057667">
    <property type="entry name" value="HTH_SB"/>
</dbReference>
<gene>
    <name evidence="3" type="ORF">EEDITHA_LOCUS6837</name>
</gene>
<dbReference type="EMBL" id="CAKOGL010000010">
    <property type="protein sequence ID" value="CAH2090926.1"/>
    <property type="molecule type" value="Genomic_DNA"/>
</dbReference>
<dbReference type="Proteomes" id="UP001153954">
    <property type="component" value="Unassembled WGS sequence"/>
</dbReference>
<keyword evidence="4" id="KW-1185">Reference proteome</keyword>
<dbReference type="SUPFAM" id="SSF46689">
    <property type="entry name" value="Homeodomain-like"/>
    <property type="match status" value="1"/>
</dbReference>
<accession>A0AAU9TVP0</accession>
<comment type="subcellular location">
    <subcellularLocation>
        <location evidence="1">Nucleus</location>
    </subcellularLocation>
</comment>
<dbReference type="InterPro" id="IPR052338">
    <property type="entry name" value="Transposase_5"/>
</dbReference>
<comment type="caution">
    <text evidence="3">The sequence shown here is derived from an EMBL/GenBank/DDBJ whole genome shotgun (WGS) entry which is preliminary data.</text>
</comment>
<dbReference type="InterPro" id="IPR036397">
    <property type="entry name" value="RNaseH_sf"/>
</dbReference>
<dbReference type="GO" id="GO:0005634">
    <property type="term" value="C:nucleus"/>
    <property type="evidence" value="ECO:0007669"/>
    <property type="project" value="UniProtKB-SubCell"/>
</dbReference>
<dbReference type="Gene3D" id="3.30.420.10">
    <property type="entry name" value="Ribonuclease H-like superfamily/Ribonuclease H"/>
    <property type="match status" value="1"/>
</dbReference>
<dbReference type="InterPro" id="IPR036388">
    <property type="entry name" value="WH-like_DNA-bd_sf"/>
</dbReference>
<evidence type="ECO:0000259" key="2">
    <source>
        <dbReference type="Pfam" id="PF25787"/>
    </source>
</evidence>
<evidence type="ECO:0000256" key="1">
    <source>
        <dbReference type="ARBA" id="ARBA00004123"/>
    </source>
</evidence>